<proteinExistence type="predicted"/>
<comment type="caution">
    <text evidence="1">The sequence shown here is derived from an EMBL/GenBank/DDBJ whole genome shotgun (WGS) entry which is preliminary data.</text>
</comment>
<dbReference type="Gene3D" id="3.40.630.30">
    <property type="match status" value="1"/>
</dbReference>
<evidence type="ECO:0000313" key="2">
    <source>
        <dbReference type="Proteomes" id="UP001154240"/>
    </source>
</evidence>
<dbReference type="RefSeq" id="WP_307632364.1">
    <property type="nucleotide sequence ID" value="NZ_JAPHEH010000001.1"/>
</dbReference>
<organism evidence="1 2">
    <name type="scientific">Thiovibrio frasassiensis</name>
    <dbReference type="NCBI Taxonomy" id="2984131"/>
    <lineage>
        <taxon>Bacteria</taxon>
        <taxon>Pseudomonadati</taxon>
        <taxon>Thermodesulfobacteriota</taxon>
        <taxon>Desulfobulbia</taxon>
        <taxon>Desulfobulbales</taxon>
        <taxon>Thiovibrionaceae</taxon>
        <taxon>Thiovibrio</taxon>
    </lineage>
</organism>
<reference evidence="1" key="2">
    <citation type="submission" date="2022-10" db="EMBL/GenBank/DDBJ databases">
        <authorList>
            <person name="Aronson H.S."/>
        </authorList>
    </citation>
    <scope>NUCLEOTIDE SEQUENCE</scope>
    <source>
        <strain evidence="1">RS19-109</strain>
    </source>
</reference>
<dbReference type="Proteomes" id="UP001154240">
    <property type="component" value="Unassembled WGS sequence"/>
</dbReference>
<keyword evidence="2" id="KW-1185">Reference proteome</keyword>
<sequence>MPTPLFTAMDLEDLRKIIENGTLPLDCSSNVIESGKLRDCNDILHSYTITNGWNIVFSNKCDREWQAYFLKLFEFIEKQNYAEEKLGEILSEIQTQDLHWDWFKKSVAYTTPEYEWFYLIADNKPQGACLIYHPKDSITDARKIFYIEYLAVAPWNRNNPMGARLFRGVGSILLKCALSYAVNTLGLEYGFSLHSLAQAKDYYKKIGMESYPARDKEHLFYFEMSRANSTAMLGGT</sequence>
<dbReference type="InterPro" id="IPR016181">
    <property type="entry name" value="Acyl_CoA_acyltransferase"/>
</dbReference>
<protein>
    <submittedName>
        <fullName evidence="1">GNAT family N-acetyltransferase</fullName>
    </submittedName>
</protein>
<accession>A0A9X4MFG9</accession>
<dbReference type="EMBL" id="JAPHEH010000001">
    <property type="protein sequence ID" value="MDG4475391.1"/>
    <property type="molecule type" value="Genomic_DNA"/>
</dbReference>
<dbReference type="SUPFAM" id="SSF55729">
    <property type="entry name" value="Acyl-CoA N-acyltransferases (Nat)"/>
    <property type="match status" value="1"/>
</dbReference>
<name>A0A9X4MFG9_9BACT</name>
<dbReference type="AlphaFoldDB" id="A0A9X4MFG9"/>
<evidence type="ECO:0000313" key="1">
    <source>
        <dbReference type="EMBL" id="MDG4475391.1"/>
    </source>
</evidence>
<dbReference type="CDD" id="cd04301">
    <property type="entry name" value="NAT_SF"/>
    <property type="match status" value="1"/>
</dbReference>
<reference evidence="1" key="1">
    <citation type="journal article" date="2022" name="bioRxiv">
        <title>Thiovibrio frasassiensisgen. nov., sp. nov., an autotrophic, elemental sulfur disproportionating bacterium isolated from sulfidic karst sediment, and proposal of Thiovibrionaceae fam. nov.</title>
        <authorList>
            <person name="Aronson H."/>
            <person name="Thomas C."/>
            <person name="Bhattacharyya M."/>
            <person name="Eckstein S."/>
            <person name="Jensen S."/>
            <person name="Barco R."/>
            <person name="Macalady J."/>
            <person name="Amend J."/>
        </authorList>
    </citation>
    <scope>NUCLEOTIDE SEQUENCE</scope>
    <source>
        <strain evidence="1">RS19-109</strain>
    </source>
</reference>
<gene>
    <name evidence="1" type="ORF">OLX77_04350</name>
</gene>